<keyword evidence="1" id="KW-0472">Membrane</keyword>
<sequence>MTRSRTVLVAIGVLVLAVVVGLILGNVWLGLILGLVVGLILFLSLESRRGDNQGVNDEGHGIEL</sequence>
<dbReference type="Proteomes" id="UP000422989">
    <property type="component" value="Chromosome"/>
</dbReference>
<name>A0A6I6E395_9MICO</name>
<dbReference type="RefSeq" id="WP_156242937.1">
    <property type="nucleotide sequence ID" value="NZ_BAAAZL010000003.1"/>
</dbReference>
<keyword evidence="3" id="KW-1185">Reference proteome</keyword>
<reference evidence="2 3" key="1">
    <citation type="submission" date="2018-09" db="EMBL/GenBank/DDBJ databases">
        <title>Whole genome sequencing of Microbacterium oryzae strain MB-10T.</title>
        <authorList>
            <person name="Das S.K."/>
        </authorList>
    </citation>
    <scope>NUCLEOTIDE SEQUENCE [LARGE SCALE GENOMIC DNA]</scope>
    <source>
        <strain evidence="2 3">MB-10</strain>
    </source>
</reference>
<accession>A0A6I6E395</accession>
<feature type="transmembrane region" description="Helical" evidence="1">
    <location>
        <begin position="27"/>
        <end position="45"/>
    </location>
</feature>
<dbReference type="KEGG" id="moj:D7D94_12495"/>
<dbReference type="EMBL" id="CP032550">
    <property type="protein sequence ID" value="QGU28399.1"/>
    <property type="molecule type" value="Genomic_DNA"/>
</dbReference>
<gene>
    <name evidence="2" type="ORF">D7D94_12495</name>
</gene>
<dbReference type="AlphaFoldDB" id="A0A6I6E395"/>
<organism evidence="2 3">
    <name type="scientific">Microbacterium oryzae</name>
    <dbReference type="NCBI Taxonomy" id="743009"/>
    <lineage>
        <taxon>Bacteria</taxon>
        <taxon>Bacillati</taxon>
        <taxon>Actinomycetota</taxon>
        <taxon>Actinomycetes</taxon>
        <taxon>Micrococcales</taxon>
        <taxon>Microbacteriaceae</taxon>
        <taxon>Microbacterium</taxon>
    </lineage>
</organism>
<evidence type="ECO:0000256" key="1">
    <source>
        <dbReference type="SAM" id="Phobius"/>
    </source>
</evidence>
<protein>
    <submittedName>
        <fullName evidence="2">Uncharacterized protein</fullName>
    </submittedName>
</protein>
<evidence type="ECO:0000313" key="3">
    <source>
        <dbReference type="Proteomes" id="UP000422989"/>
    </source>
</evidence>
<evidence type="ECO:0000313" key="2">
    <source>
        <dbReference type="EMBL" id="QGU28399.1"/>
    </source>
</evidence>
<keyword evidence="1" id="KW-1133">Transmembrane helix</keyword>
<keyword evidence="1" id="KW-0812">Transmembrane</keyword>
<proteinExistence type="predicted"/>